<keyword evidence="4" id="KW-1185">Reference proteome</keyword>
<dbReference type="SUPFAM" id="SSF54637">
    <property type="entry name" value="Thioesterase/thiol ester dehydrase-isomerase"/>
    <property type="match status" value="1"/>
</dbReference>
<dbReference type="Gene3D" id="3.10.129.10">
    <property type="entry name" value="Hotdog Thioesterase"/>
    <property type="match status" value="1"/>
</dbReference>
<dbReference type="Pfam" id="PF13279">
    <property type="entry name" value="4HBT_2"/>
    <property type="match status" value="1"/>
</dbReference>
<dbReference type="AlphaFoldDB" id="A0ABD3X4Q9"/>
<name>A0ABD3X4Q9_SINWO</name>
<dbReference type="Proteomes" id="UP001634394">
    <property type="component" value="Unassembled WGS sequence"/>
</dbReference>
<reference evidence="3 4" key="1">
    <citation type="submission" date="2024-11" db="EMBL/GenBank/DDBJ databases">
        <title>Chromosome-level genome assembly of the freshwater bivalve Anodonta woodiana.</title>
        <authorList>
            <person name="Chen X."/>
        </authorList>
    </citation>
    <scope>NUCLEOTIDE SEQUENCE [LARGE SCALE GENOMIC DNA]</scope>
    <source>
        <strain evidence="3">MN2024</strain>
        <tissue evidence="3">Gills</tissue>
    </source>
</reference>
<sequence>MIYLIIVILFFIYFLSDMNYIIRGIWTFMRSYINFIRKPKSPFETSVHYDTCFFTDLDLWLHMNNARYLREADFGRIKFFVESGLGKACQSLGGTFTNGGNNIRYRKSINLFDRYRIETKVLYWDDKAFYLEQQFIRDSDKFICAVNLMRMSAMNCSPSQVLEKLGCRDAIKPEPLPELVKWMEATQLSSDRLKKAS</sequence>
<dbReference type="EMBL" id="JBJQND010000004">
    <property type="protein sequence ID" value="KAL3880012.1"/>
    <property type="molecule type" value="Genomic_DNA"/>
</dbReference>
<organism evidence="3 4">
    <name type="scientific">Sinanodonta woodiana</name>
    <name type="common">Chinese pond mussel</name>
    <name type="synonym">Anodonta woodiana</name>
    <dbReference type="NCBI Taxonomy" id="1069815"/>
    <lineage>
        <taxon>Eukaryota</taxon>
        <taxon>Metazoa</taxon>
        <taxon>Spiralia</taxon>
        <taxon>Lophotrochozoa</taxon>
        <taxon>Mollusca</taxon>
        <taxon>Bivalvia</taxon>
        <taxon>Autobranchia</taxon>
        <taxon>Heteroconchia</taxon>
        <taxon>Palaeoheterodonta</taxon>
        <taxon>Unionida</taxon>
        <taxon>Unionoidea</taxon>
        <taxon>Unionidae</taxon>
        <taxon>Unioninae</taxon>
        <taxon>Sinanodonta</taxon>
    </lineage>
</organism>
<dbReference type="PANTHER" id="PTHR12475:SF4">
    <property type="entry name" value="PROTEIN THEM6"/>
    <property type="match status" value="1"/>
</dbReference>
<evidence type="ECO:0000313" key="4">
    <source>
        <dbReference type="Proteomes" id="UP001634394"/>
    </source>
</evidence>
<evidence type="ECO:0000256" key="2">
    <source>
        <dbReference type="ARBA" id="ARBA00041112"/>
    </source>
</evidence>
<dbReference type="PANTHER" id="PTHR12475">
    <property type="match status" value="1"/>
</dbReference>
<comment type="similarity">
    <text evidence="1">Belongs to the THEM6 family.</text>
</comment>
<evidence type="ECO:0000256" key="1">
    <source>
        <dbReference type="ARBA" id="ARBA00038228"/>
    </source>
</evidence>
<dbReference type="CDD" id="cd00586">
    <property type="entry name" value="4HBT"/>
    <property type="match status" value="1"/>
</dbReference>
<comment type="caution">
    <text evidence="3">The sequence shown here is derived from an EMBL/GenBank/DDBJ whole genome shotgun (WGS) entry which is preliminary data.</text>
</comment>
<evidence type="ECO:0000313" key="3">
    <source>
        <dbReference type="EMBL" id="KAL3880012.1"/>
    </source>
</evidence>
<accession>A0ABD3X4Q9</accession>
<dbReference type="InterPro" id="IPR029069">
    <property type="entry name" value="HotDog_dom_sf"/>
</dbReference>
<proteinExistence type="inferred from homology"/>
<protein>
    <recommendedName>
        <fullName evidence="2">Protein THEM6</fullName>
    </recommendedName>
</protein>
<dbReference type="InterPro" id="IPR051490">
    <property type="entry name" value="THEM6_lcsJ_thioesterase"/>
</dbReference>
<gene>
    <name evidence="3" type="ORF">ACJMK2_032284</name>
</gene>